<feature type="compositionally biased region" description="Basic and acidic residues" evidence="6">
    <location>
        <begin position="112"/>
        <end position="124"/>
    </location>
</feature>
<name>A0A9P1MCL7_9PEZI</name>
<evidence type="ECO:0000256" key="4">
    <source>
        <dbReference type="ARBA" id="ARBA00023043"/>
    </source>
</evidence>
<proteinExistence type="predicted"/>
<feature type="region of interest" description="Disordered" evidence="6">
    <location>
        <begin position="77"/>
        <end position="162"/>
    </location>
</feature>
<keyword evidence="2" id="KW-0597">Phosphoprotein</keyword>
<dbReference type="GO" id="GO:0005634">
    <property type="term" value="C:nucleus"/>
    <property type="evidence" value="ECO:0007669"/>
    <property type="project" value="UniProtKB-SubCell"/>
</dbReference>
<dbReference type="PANTHER" id="PTHR15263:SF1">
    <property type="entry name" value="NF-KAPPA-B INHIBITOR-LIKE PROTEIN 1"/>
    <property type="match status" value="1"/>
</dbReference>
<evidence type="ECO:0000256" key="3">
    <source>
        <dbReference type="ARBA" id="ARBA00022737"/>
    </source>
</evidence>
<keyword evidence="3" id="KW-0677">Repeat</keyword>
<feature type="compositionally biased region" description="Basic residues" evidence="6">
    <location>
        <begin position="138"/>
        <end position="147"/>
    </location>
</feature>
<dbReference type="InterPro" id="IPR038753">
    <property type="entry name" value="NFKBIL1"/>
</dbReference>
<keyword evidence="4" id="KW-0040">ANK repeat</keyword>
<dbReference type="GO" id="GO:0043124">
    <property type="term" value="P:negative regulation of canonical NF-kappaB signal transduction"/>
    <property type="evidence" value="ECO:0007669"/>
    <property type="project" value="InterPro"/>
</dbReference>
<comment type="subcellular location">
    <subcellularLocation>
        <location evidence="1">Nucleus</location>
    </subcellularLocation>
</comment>
<keyword evidence="5" id="KW-0539">Nucleus</keyword>
<dbReference type="PANTHER" id="PTHR15263">
    <property type="entry name" value="I-KAPPA-B-LIKE PROTEIN IKBL"/>
    <property type="match status" value="1"/>
</dbReference>
<comment type="caution">
    <text evidence="7">The sequence shown here is derived from an EMBL/GenBank/DDBJ whole genome shotgun (WGS) entry which is preliminary data.</text>
</comment>
<reference evidence="7" key="1">
    <citation type="submission" date="2022-11" db="EMBL/GenBank/DDBJ databases">
        <authorList>
            <person name="Scott C."/>
            <person name="Bruce N."/>
        </authorList>
    </citation>
    <scope>NUCLEOTIDE SEQUENCE</scope>
</reference>
<dbReference type="OrthoDB" id="412109at2759"/>
<evidence type="ECO:0000256" key="6">
    <source>
        <dbReference type="SAM" id="MobiDB-lite"/>
    </source>
</evidence>
<sequence>MIMSILVTIPVLVGPIDSRVARLHMLMNRSDLSLKGKGKGELAAVPRATSSPLTLCDWVSDIDKAYKSLPWPDADEAKYARSEDEVKDRSRRKRLRLKDDTGHRSSRRRSPRDRSRDRSRDRGHGRSSRHHKADDDRRRRRRRRRSRSPTPPNPHEEPPLDPEAAFRESLFDAMADDEGAAYWEGVYGQPIHVYSNERDGPQGELERMTDDEYAAYVRQKMWEKHTMVF</sequence>
<protein>
    <submittedName>
        <fullName evidence="7">Uncharacterized protein</fullName>
    </submittedName>
</protein>
<dbReference type="EMBL" id="CALLCH030000017">
    <property type="protein sequence ID" value="CAI4217990.1"/>
    <property type="molecule type" value="Genomic_DNA"/>
</dbReference>
<dbReference type="AlphaFoldDB" id="A0A9P1MCL7"/>
<feature type="compositionally biased region" description="Basic and acidic residues" evidence="6">
    <location>
        <begin position="77"/>
        <end position="88"/>
    </location>
</feature>
<keyword evidence="8" id="KW-1185">Reference proteome</keyword>
<evidence type="ECO:0000256" key="1">
    <source>
        <dbReference type="ARBA" id="ARBA00004123"/>
    </source>
</evidence>
<evidence type="ECO:0000256" key="5">
    <source>
        <dbReference type="ARBA" id="ARBA00023242"/>
    </source>
</evidence>
<evidence type="ECO:0000313" key="7">
    <source>
        <dbReference type="EMBL" id="CAI4217990.1"/>
    </source>
</evidence>
<evidence type="ECO:0000256" key="2">
    <source>
        <dbReference type="ARBA" id="ARBA00022553"/>
    </source>
</evidence>
<evidence type="ECO:0000313" key="8">
    <source>
        <dbReference type="Proteomes" id="UP000838763"/>
    </source>
</evidence>
<accession>A0A9P1MCL7</accession>
<gene>
    <name evidence="7" type="ORF">PPNO1_LOCUS7586</name>
</gene>
<dbReference type="Proteomes" id="UP000838763">
    <property type="component" value="Unassembled WGS sequence"/>
</dbReference>
<organism evidence="7 8">
    <name type="scientific">Parascedosporium putredinis</name>
    <dbReference type="NCBI Taxonomy" id="1442378"/>
    <lineage>
        <taxon>Eukaryota</taxon>
        <taxon>Fungi</taxon>
        <taxon>Dikarya</taxon>
        <taxon>Ascomycota</taxon>
        <taxon>Pezizomycotina</taxon>
        <taxon>Sordariomycetes</taxon>
        <taxon>Hypocreomycetidae</taxon>
        <taxon>Microascales</taxon>
        <taxon>Microascaceae</taxon>
        <taxon>Parascedosporium</taxon>
    </lineage>
</organism>